<name>A0A7S4G102_9EUGL</name>
<accession>A0A7S4G102</accession>
<proteinExistence type="predicted"/>
<reference evidence="1" key="1">
    <citation type="submission" date="2021-01" db="EMBL/GenBank/DDBJ databases">
        <authorList>
            <person name="Corre E."/>
            <person name="Pelletier E."/>
            <person name="Niang G."/>
            <person name="Scheremetjew M."/>
            <person name="Finn R."/>
            <person name="Kale V."/>
            <person name="Holt S."/>
            <person name="Cochrane G."/>
            <person name="Meng A."/>
            <person name="Brown T."/>
            <person name="Cohen L."/>
        </authorList>
    </citation>
    <scope>NUCLEOTIDE SEQUENCE</scope>
    <source>
        <strain evidence="1">CCMP1594</strain>
    </source>
</reference>
<evidence type="ECO:0000313" key="1">
    <source>
        <dbReference type="EMBL" id="CAE0821755.1"/>
    </source>
</evidence>
<organism evidence="1">
    <name type="scientific">Eutreptiella gymnastica</name>
    <dbReference type="NCBI Taxonomy" id="73025"/>
    <lineage>
        <taxon>Eukaryota</taxon>
        <taxon>Discoba</taxon>
        <taxon>Euglenozoa</taxon>
        <taxon>Euglenida</taxon>
        <taxon>Spirocuta</taxon>
        <taxon>Euglenophyceae</taxon>
        <taxon>Eutreptiales</taxon>
        <taxon>Eutreptiaceae</taxon>
        <taxon>Eutreptiella</taxon>
    </lineage>
</organism>
<dbReference type="AlphaFoldDB" id="A0A7S4G102"/>
<protein>
    <submittedName>
        <fullName evidence="1">Uncharacterized protein</fullName>
    </submittedName>
</protein>
<sequence>MSVYFSSPVQLSPRAKREDVIDTLLQFRFKDRITGRKRQEAYNEAQKACATFFLSVPMATLWLKAVTQVCHHHQVLVAVPLPMEVPVQVSLILTDKKDHCHLA</sequence>
<dbReference type="EMBL" id="HBJA01094991">
    <property type="protein sequence ID" value="CAE0821755.1"/>
    <property type="molecule type" value="Transcribed_RNA"/>
</dbReference>
<gene>
    <name evidence="1" type="ORF">EGYM00163_LOCUS32930</name>
</gene>